<evidence type="ECO:0000256" key="1">
    <source>
        <dbReference type="SAM" id="Phobius"/>
    </source>
</evidence>
<accession>A0AAJ0MP21</accession>
<dbReference type="EMBL" id="JAULSX010000006">
    <property type="protein sequence ID" value="KAK3488835.1"/>
    <property type="molecule type" value="Genomic_DNA"/>
</dbReference>
<keyword evidence="1" id="KW-0472">Membrane</keyword>
<reference evidence="2 3" key="1">
    <citation type="journal article" date="2023" name="Mol. Phylogenet. Evol.">
        <title>Genome-scale phylogeny and comparative genomics of the fungal order Sordariales.</title>
        <authorList>
            <person name="Hensen N."/>
            <person name="Bonometti L."/>
            <person name="Westerberg I."/>
            <person name="Brannstrom I.O."/>
            <person name="Guillou S."/>
            <person name="Cros-Aarteil S."/>
            <person name="Calhoun S."/>
            <person name="Haridas S."/>
            <person name="Kuo A."/>
            <person name="Mondo S."/>
            <person name="Pangilinan J."/>
            <person name="Riley R."/>
            <person name="LaButti K."/>
            <person name="Andreopoulos B."/>
            <person name="Lipzen A."/>
            <person name="Chen C."/>
            <person name="Yan M."/>
            <person name="Daum C."/>
            <person name="Ng V."/>
            <person name="Clum A."/>
            <person name="Steindorff A."/>
            <person name="Ohm R.A."/>
            <person name="Martin F."/>
            <person name="Silar P."/>
            <person name="Natvig D.O."/>
            <person name="Lalanne C."/>
            <person name="Gautier V."/>
            <person name="Ament-Velasquez S.L."/>
            <person name="Kruys A."/>
            <person name="Hutchinson M.I."/>
            <person name="Powell A.J."/>
            <person name="Barry K."/>
            <person name="Miller A.N."/>
            <person name="Grigoriev I.V."/>
            <person name="Debuchy R."/>
            <person name="Gladieux P."/>
            <person name="Hiltunen Thoren M."/>
            <person name="Johannesson H."/>
        </authorList>
    </citation>
    <scope>NUCLEOTIDE SEQUENCE [LARGE SCALE GENOMIC DNA]</scope>
    <source>
        <strain evidence="2 3">FGSC 10403</strain>
    </source>
</reference>
<dbReference type="RefSeq" id="XP_062690542.1">
    <property type="nucleotide sequence ID" value="XM_062837450.1"/>
</dbReference>
<dbReference type="AlphaFoldDB" id="A0AAJ0MP21"/>
<organism evidence="2 3">
    <name type="scientific">Neurospora hispaniola</name>
    <dbReference type="NCBI Taxonomy" id="588809"/>
    <lineage>
        <taxon>Eukaryota</taxon>
        <taxon>Fungi</taxon>
        <taxon>Dikarya</taxon>
        <taxon>Ascomycota</taxon>
        <taxon>Pezizomycotina</taxon>
        <taxon>Sordariomycetes</taxon>
        <taxon>Sordariomycetidae</taxon>
        <taxon>Sordariales</taxon>
        <taxon>Sordariaceae</taxon>
        <taxon>Neurospora</taxon>
    </lineage>
</organism>
<feature type="transmembrane region" description="Helical" evidence="1">
    <location>
        <begin position="188"/>
        <end position="208"/>
    </location>
</feature>
<proteinExistence type="predicted"/>
<dbReference type="GeneID" id="87875072"/>
<comment type="caution">
    <text evidence="2">The sequence shown here is derived from an EMBL/GenBank/DDBJ whole genome shotgun (WGS) entry which is preliminary data.</text>
</comment>
<protein>
    <submittedName>
        <fullName evidence="2">Uncharacterized protein</fullName>
    </submittedName>
</protein>
<keyword evidence="3" id="KW-1185">Reference proteome</keyword>
<name>A0AAJ0MP21_9PEZI</name>
<evidence type="ECO:0000313" key="2">
    <source>
        <dbReference type="EMBL" id="KAK3488835.1"/>
    </source>
</evidence>
<gene>
    <name evidence="2" type="ORF">B0T23DRAFT_384007</name>
</gene>
<keyword evidence="1" id="KW-0812">Transmembrane</keyword>
<evidence type="ECO:0000313" key="3">
    <source>
        <dbReference type="Proteomes" id="UP001285908"/>
    </source>
</evidence>
<dbReference type="Proteomes" id="UP001285908">
    <property type="component" value="Unassembled WGS sequence"/>
</dbReference>
<keyword evidence="1" id="KW-1133">Transmembrane helix</keyword>
<sequence>MPSSYPPESTHSHAFAVAKTSTANQLSLFLSQCTNNIAQPEFGCQSTQQNSCQVETPTQNMQVFTKKLKLFRNRKEPKRSTKTRKTDPLRGETSFECHISHHPISVCTYFTTSSTSSLPEILGCLSIGRPTQDLPASFHDRYIYYVMMPKTRTTGLPNRLTRYVPSTTLLCRAYKQFLAYSSSALCSIFHLSMCILFILRGLISGFLVPTKPTPRL</sequence>